<evidence type="ECO:0000313" key="3">
    <source>
        <dbReference type="Proteomes" id="UP000246702"/>
    </source>
</evidence>
<organism evidence="2 3">
    <name type="scientific">Aspergillus sclerotioniger CBS 115572</name>
    <dbReference type="NCBI Taxonomy" id="1450535"/>
    <lineage>
        <taxon>Eukaryota</taxon>
        <taxon>Fungi</taxon>
        <taxon>Dikarya</taxon>
        <taxon>Ascomycota</taxon>
        <taxon>Pezizomycotina</taxon>
        <taxon>Eurotiomycetes</taxon>
        <taxon>Eurotiomycetidae</taxon>
        <taxon>Eurotiales</taxon>
        <taxon>Aspergillaceae</taxon>
        <taxon>Aspergillus</taxon>
        <taxon>Aspergillus subgen. Circumdati</taxon>
    </lineage>
</organism>
<dbReference type="GeneID" id="37116036"/>
<evidence type="ECO:0000313" key="2">
    <source>
        <dbReference type="EMBL" id="PWY87360.1"/>
    </source>
</evidence>
<dbReference type="GO" id="GO:0003713">
    <property type="term" value="F:transcription coactivator activity"/>
    <property type="evidence" value="ECO:0007669"/>
    <property type="project" value="InterPro"/>
</dbReference>
<evidence type="ECO:0000256" key="1">
    <source>
        <dbReference type="SAM" id="MobiDB-lite"/>
    </source>
</evidence>
<accession>A0A317WT01</accession>
<dbReference type="GO" id="GO:0005634">
    <property type="term" value="C:nucleus"/>
    <property type="evidence" value="ECO:0007669"/>
    <property type="project" value="TreeGrafter"/>
</dbReference>
<sequence>MSINWVMLQGPEGFVRLPNEHQLFTSPPRTSLSLQPLGSSSSKDTFSLQSSAGQIYLTNQRVVYIPAQQTKDFESFSAPLLNVHDAHVTAPFFGPNAWMALVQPVSGGGIPASLPAVQVKVTFKEGGAFDFHNNFERIKERLQQAVENTQATSRGARNVDLSAIHLDELPAYSGPSGGTSGAGHGTANRPLSPQSHRAGQDTGPEPMEPPPDYEEVQQQSVADALEERLRRAS</sequence>
<dbReference type="Proteomes" id="UP000246702">
    <property type="component" value="Unassembled WGS sequence"/>
</dbReference>
<dbReference type="EMBL" id="MSFK01000014">
    <property type="protein sequence ID" value="PWY87360.1"/>
    <property type="molecule type" value="Genomic_DNA"/>
</dbReference>
<dbReference type="AlphaFoldDB" id="A0A317WT01"/>
<dbReference type="STRING" id="1450535.A0A317WT01"/>
<evidence type="ECO:0008006" key="4">
    <source>
        <dbReference type="Google" id="ProtNLM"/>
    </source>
</evidence>
<dbReference type="CDD" id="cd13214">
    <property type="entry name" value="PH-GRAM_WBP2"/>
    <property type="match status" value="1"/>
</dbReference>
<protein>
    <recommendedName>
        <fullName evidence="4">WW-domain-binding protein</fullName>
    </recommendedName>
</protein>
<dbReference type="GO" id="GO:0031490">
    <property type="term" value="F:chromatin DNA binding"/>
    <property type="evidence" value="ECO:0007669"/>
    <property type="project" value="TreeGrafter"/>
</dbReference>
<dbReference type="InterPro" id="IPR044852">
    <property type="entry name" value="WBP2-like"/>
</dbReference>
<dbReference type="OrthoDB" id="1259151at2759"/>
<dbReference type="PANTHER" id="PTHR31606:SF1">
    <property type="entry name" value="WW DOMAIN BINDING PROTEIN 2, ISOFORM E"/>
    <property type="match status" value="1"/>
</dbReference>
<feature type="compositionally biased region" description="Gly residues" evidence="1">
    <location>
        <begin position="175"/>
        <end position="184"/>
    </location>
</feature>
<gene>
    <name evidence="2" type="ORF">BO94DRAFT_556814</name>
</gene>
<feature type="region of interest" description="Disordered" evidence="1">
    <location>
        <begin position="170"/>
        <end position="233"/>
    </location>
</feature>
<dbReference type="RefSeq" id="XP_025467568.1">
    <property type="nucleotide sequence ID" value="XM_025613893.1"/>
</dbReference>
<comment type="caution">
    <text evidence="2">The sequence shown here is derived from an EMBL/GenBank/DDBJ whole genome shotgun (WGS) entry which is preliminary data.</text>
</comment>
<name>A0A317WT01_9EURO</name>
<proteinExistence type="predicted"/>
<dbReference type="SUPFAM" id="SSF50729">
    <property type="entry name" value="PH domain-like"/>
    <property type="match status" value="1"/>
</dbReference>
<dbReference type="PANTHER" id="PTHR31606">
    <property type="entry name" value="WW DOMAIN BINDING PROTEIN 2, ISOFORM E"/>
    <property type="match status" value="1"/>
</dbReference>
<reference evidence="2 3" key="1">
    <citation type="submission" date="2016-12" db="EMBL/GenBank/DDBJ databases">
        <title>The genomes of Aspergillus section Nigri reveals drivers in fungal speciation.</title>
        <authorList>
            <consortium name="DOE Joint Genome Institute"/>
            <person name="Vesth T.C."/>
            <person name="Nybo J."/>
            <person name="Theobald S."/>
            <person name="Brandl J."/>
            <person name="Frisvad J.C."/>
            <person name="Nielsen K.F."/>
            <person name="Lyhne E.K."/>
            <person name="Kogle M.E."/>
            <person name="Kuo A."/>
            <person name="Riley R."/>
            <person name="Clum A."/>
            <person name="Nolan M."/>
            <person name="Lipzen A."/>
            <person name="Salamov A."/>
            <person name="Henrissat B."/>
            <person name="Wiebenga A."/>
            <person name="De Vries R.P."/>
            <person name="Grigoriev I.V."/>
            <person name="Mortensen U.H."/>
            <person name="Andersen M.R."/>
            <person name="Baker S.E."/>
        </authorList>
    </citation>
    <scope>NUCLEOTIDE SEQUENCE [LARGE SCALE GENOMIC DNA]</scope>
    <source>
        <strain evidence="2 3">CBS 115572</strain>
    </source>
</reference>
<keyword evidence="3" id="KW-1185">Reference proteome</keyword>